<dbReference type="Gene3D" id="3.40.50.1820">
    <property type="entry name" value="alpha/beta hydrolase"/>
    <property type="match status" value="1"/>
</dbReference>
<dbReference type="InterPro" id="IPR029058">
    <property type="entry name" value="AB_hydrolase_fold"/>
</dbReference>
<keyword evidence="3" id="KW-1185">Reference proteome</keyword>
<dbReference type="RefSeq" id="WP_145188336.1">
    <property type="nucleotide sequence ID" value="NZ_CP036290.1"/>
</dbReference>
<sequence length="207" mass="21294">MGAAPTIILPGMGATSDMYRGPWRALARARFVDWPEHHGERTLRAIAERLVEREGITAVDVIVGSSLGGMVALEIGALVGARAVALIGSARQASEVQPFLRLIAPLATVAPIGLAQLLAGKSGGDVAALAAGADPGFVRAMCRAVADWPGVNFAGPVVRVHGARDLVIPCPDDAVAIAGAGHLVGWTHAEACVEALRVELGQHGIEI</sequence>
<proteinExistence type="predicted"/>
<dbReference type="GO" id="GO:0016787">
    <property type="term" value="F:hydrolase activity"/>
    <property type="evidence" value="ECO:0007669"/>
    <property type="project" value="UniProtKB-KW"/>
</dbReference>
<dbReference type="AlphaFoldDB" id="A0A518D1F0"/>
<protein>
    <submittedName>
        <fullName evidence="2">Alpha/beta hydrolase family protein</fullName>
    </submittedName>
</protein>
<keyword evidence="2" id="KW-0378">Hydrolase</keyword>
<dbReference type="OrthoDB" id="211846at2"/>
<evidence type="ECO:0000259" key="1">
    <source>
        <dbReference type="Pfam" id="PF12697"/>
    </source>
</evidence>
<dbReference type="InterPro" id="IPR000073">
    <property type="entry name" value="AB_hydrolase_1"/>
</dbReference>
<reference evidence="2 3" key="1">
    <citation type="submission" date="2019-02" db="EMBL/GenBank/DDBJ databases">
        <title>Deep-cultivation of Planctomycetes and their phenomic and genomic characterization uncovers novel biology.</title>
        <authorList>
            <person name="Wiegand S."/>
            <person name="Jogler M."/>
            <person name="Boedeker C."/>
            <person name="Pinto D."/>
            <person name="Vollmers J."/>
            <person name="Rivas-Marin E."/>
            <person name="Kohn T."/>
            <person name="Peeters S.H."/>
            <person name="Heuer A."/>
            <person name="Rast P."/>
            <person name="Oberbeckmann S."/>
            <person name="Bunk B."/>
            <person name="Jeske O."/>
            <person name="Meyerdierks A."/>
            <person name="Storesund J.E."/>
            <person name="Kallscheuer N."/>
            <person name="Luecker S."/>
            <person name="Lage O.M."/>
            <person name="Pohl T."/>
            <person name="Merkel B.J."/>
            <person name="Hornburger P."/>
            <person name="Mueller R.-W."/>
            <person name="Bruemmer F."/>
            <person name="Labrenz M."/>
            <person name="Spormann A.M."/>
            <person name="Op den Camp H."/>
            <person name="Overmann J."/>
            <person name="Amann R."/>
            <person name="Jetten M.S.M."/>
            <person name="Mascher T."/>
            <person name="Medema M.H."/>
            <person name="Devos D.P."/>
            <person name="Kaster A.-K."/>
            <person name="Ovreas L."/>
            <person name="Rohde M."/>
            <person name="Galperin M.Y."/>
            <person name="Jogler C."/>
        </authorList>
    </citation>
    <scope>NUCLEOTIDE SEQUENCE [LARGE SCALE GENOMIC DNA]</scope>
    <source>
        <strain evidence="2 3">Pla163</strain>
    </source>
</reference>
<evidence type="ECO:0000313" key="2">
    <source>
        <dbReference type="EMBL" id="QDU85279.1"/>
    </source>
</evidence>
<dbReference type="SUPFAM" id="SSF53474">
    <property type="entry name" value="alpha/beta-Hydrolases"/>
    <property type="match status" value="1"/>
</dbReference>
<accession>A0A518D1F0</accession>
<dbReference type="EMBL" id="CP036290">
    <property type="protein sequence ID" value="QDU85279.1"/>
    <property type="molecule type" value="Genomic_DNA"/>
</dbReference>
<organism evidence="2 3">
    <name type="scientific">Rohdeia mirabilis</name>
    <dbReference type="NCBI Taxonomy" id="2528008"/>
    <lineage>
        <taxon>Bacteria</taxon>
        <taxon>Pseudomonadati</taxon>
        <taxon>Planctomycetota</taxon>
        <taxon>Planctomycetia</taxon>
        <taxon>Planctomycetia incertae sedis</taxon>
        <taxon>Rohdeia</taxon>
    </lineage>
</organism>
<dbReference type="Pfam" id="PF12697">
    <property type="entry name" value="Abhydrolase_6"/>
    <property type="match status" value="1"/>
</dbReference>
<dbReference type="Proteomes" id="UP000319342">
    <property type="component" value="Chromosome"/>
</dbReference>
<feature type="domain" description="AB hydrolase-1" evidence="1">
    <location>
        <begin position="7"/>
        <end position="195"/>
    </location>
</feature>
<gene>
    <name evidence="2" type="ORF">Pla163_24070</name>
</gene>
<evidence type="ECO:0000313" key="3">
    <source>
        <dbReference type="Proteomes" id="UP000319342"/>
    </source>
</evidence>
<name>A0A518D1F0_9BACT</name>